<feature type="transmembrane region" description="Helical" evidence="6">
    <location>
        <begin position="422"/>
        <end position="439"/>
    </location>
</feature>
<dbReference type="PROSITE" id="PS50850">
    <property type="entry name" value="MFS"/>
    <property type="match status" value="1"/>
</dbReference>
<feature type="transmembrane region" description="Helical" evidence="6">
    <location>
        <begin position="352"/>
        <end position="371"/>
    </location>
</feature>
<dbReference type="PANTHER" id="PTHR23502:SF157">
    <property type="entry name" value="MAJOR FACILITATOR SUPERFAMILY (MFS) PROFILE DOMAIN-CONTAINING PROTEIN-RELATED"/>
    <property type="match status" value="1"/>
</dbReference>
<keyword evidence="9" id="KW-1185">Reference proteome</keyword>
<feature type="domain" description="Major facilitator superfamily (MFS) profile" evidence="7">
    <location>
        <begin position="80"/>
        <end position="513"/>
    </location>
</feature>
<keyword evidence="2 6" id="KW-0812">Transmembrane</keyword>
<dbReference type="Gene3D" id="1.20.1250.20">
    <property type="entry name" value="MFS general substrate transporter like domains"/>
    <property type="match status" value="1"/>
</dbReference>
<feature type="transmembrane region" description="Helical" evidence="6">
    <location>
        <begin position="175"/>
        <end position="194"/>
    </location>
</feature>
<dbReference type="InterPro" id="IPR011701">
    <property type="entry name" value="MFS"/>
</dbReference>
<feature type="transmembrane region" description="Helical" evidence="6">
    <location>
        <begin position="314"/>
        <end position="332"/>
    </location>
</feature>
<evidence type="ECO:0000256" key="3">
    <source>
        <dbReference type="ARBA" id="ARBA00022989"/>
    </source>
</evidence>
<organism evidence="8 9">
    <name type="scientific">Zasmidium cellare</name>
    <name type="common">Wine cellar mold</name>
    <name type="synonym">Racodium cellare</name>
    <dbReference type="NCBI Taxonomy" id="395010"/>
    <lineage>
        <taxon>Eukaryota</taxon>
        <taxon>Fungi</taxon>
        <taxon>Dikarya</taxon>
        <taxon>Ascomycota</taxon>
        <taxon>Pezizomycotina</taxon>
        <taxon>Dothideomycetes</taxon>
        <taxon>Dothideomycetidae</taxon>
        <taxon>Mycosphaerellales</taxon>
        <taxon>Mycosphaerellaceae</taxon>
        <taxon>Zasmidium</taxon>
    </lineage>
</organism>
<protein>
    <recommendedName>
        <fullName evidence="7">Major facilitator superfamily (MFS) profile domain-containing protein</fullName>
    </recommendedName>
</protein>
<comment type="caution">
    <text evidence="8">The sequence shown here is derived from an EMBL/GenBank/DDBJ whole genome shotgun (WGS) entry which is preliminary data.</text>
</comment>
<dbReference type="InterPro" id="IPR020846">
    <property type="entry name" value="MFS_dom"/>
</dbReference>
<feature type="transmembrane region" description="Helical" evidence="6">
    <location>
        <begin position="489"/>
        <end position="509"/>
    </location>
</feature>
<evidence type="ECO:0000256" key="1">
    <source>
        <dbReference type="ARBA" id="ARBA00004141"/>
    </source>
</evidence>
<sequence length="554" mass="60878">MDHASLEPSKMLVTEKPRTPSEPSLVFTDDSSLSSKTLVQVPSDVANELYARGFTFDSYGVVSFSANSKTHPRHWGLWRKIYDSALICFLEFFMTLISNTGSSIALESSASLGLGRTVALVCFTTIYMFGQALGGLVFPPMAESFGGRTIYVSTTFGYAIFCLITAAWVNVPCIVIGRFGSGFLSAMPAVVAAGSIENMWDLKARIWLIHIWIATAVLGLALGPPLATYVSTSSYGWPWIFYVAACVAAVSAILCFGMRESRPSRLLRQQVRLVAKKTNFDGLTVEDDGTMPNFKTFVRTSLTLPVRLFVREPIILLTSIMAGSVYGVTYLFSEAFPIIYTNEYGFTHRQASLVFVAIAVGVAFSILPRFYDICMTKRRKRQRRFIEPEDKLFGFYLAAPVLAIGLWWFSCTVPPLIEGVSPWASIVSVSLFGFAVVEFDNVLSGYLTDTYATYAASANAPMAFLRATMSGIFPLFGTQMFSKLGANNALFILAGVATAYCAVAAWFGLNGKNIRERSPFAEKTWAASQSSEQFLYISAPIQRPENCVLVDGKF</sequence>
<reference evidence="8 9" key="1">
    <citation type="journal article" date="2023" name="G3 (Bethesda)">
        <title>A chromosome-level genome assembly of Zasmidium syzygii isolated from banana leaves.</title>
        <authorList>
            <person name="van Westerhoven A.C."/>
            <person name="Mehrabi R."/>
            <person name="Talebi R."/>
            <person name="Steentjes M.B.F."/>
            <person name="Corcolon B."/>
            <person name="Chong P.A."/>
            <person name="Kema G.H.J."/>
            <person name="Seidl M.F."/>
        </authorList>
    </citation>
    <scope>NUCLEOTIDE SEQUENCE [LARGE SCALE GENOMIC DNA]</scope>
    <source>
        <strain evidence="8 9">P124</strain>
    </source>
</reference>
<evidence type="ECO:0000256" key="2">
    <source>
        <dbReference type="ARBA" id="ARBA00022692"/>
    </source>
</evidence>
<evidence type="ECO:0000256" key="4">
    <source>
        <dbReference type="ARBA" id="ARBA00023136"/>
    </source>
</evidence>
<evidence type="ECO:0000259" key="7">
    <source>
        <dbReference type="PROSITE" id="PS50850"/>
    </source>
</evidence>
<feature type="transmembrane region" description="Helical" evidence="6">
    <location>
        <begin position="451"/>
        <end position="477"/>
    </location>
</feature>
<feature type="transmembrane region" description="Helical" evidence="6">
    <location>
        <begin position="206"/>
        <end position="227"/>
    </location>
</feature>
<dbReference type="EMBL" id="JAXOVC010000001">
    <property type="protein sequence ID" value="KAK4507564.1"/>
    <property type="molecule type" value="Genomic_DNA"/>
</dbReference>
<feature type="transmembrane region" description="Helical" evidence="6">
    <location>
        <begin position="81"/>
        <end position="98"/>
    </location>
</feature>
<feature type="region of interest" description="Disordered" evidence="5">
    <location>
        <begin position="1"/>
        <end position="26"/>
    </location>
</feature>
<feature type="transmembrane region" description="Helical" evidence="6">
    <location>
        <begin position="150"/>
        <end position="169"/>
    </location>
</feature>
<feature type="transmembrane region" description="Helical" evidence="6">
    <location>
        <begin position="239"/>
        <end position="258"/>
    </location>
</feature>
<comment type="subcellular location">
    <subcellularLocation>
        <location evidence="1">Membrane</location>
        <topology evidence="1">Multi-pass membrane protein</topology>
    </subcellularLocation>
</comment>
<proteinExistence type="predicted"/>
<dbReference type="SUPFAM" id="SSF103473">
    <property type="entry name" value="MFS general substrate transporter"/>
    <property type="match status" value="1"/>
</dbReference>
<dbReference type="InterPro" id="IPR036259">
    <property type="entry name" value="MFS_trans_sf"/>
</dbReference>
<name>A0ABR0F0V1_ZASCE</name>
<dbReference type="PANTHER" id="PTHR23502">
    <property type="entry name" value="MAJOR FACILITATOR SUPERFAMILY"/>
    <property type="match status" value="1"/>
</dbReference>
<feature type="transmembrane region" description="Helical" evidence="6">
    <location>
        <begin position="118"/>
        <end position="138"/>
    </location>
</feature>
<dbReference type="Pfam" id="PF07690">
    <property type="entry name" value="MFS_1"/>
    <property type="match status" value="1"/>
</dbReference>
<keyword evidence="4 6" id="KW-0472">Membrane</keyword>
<accession>A0ABR0F0V1</accession>
<dbReference type="Proteomes" id="UP001305779">
    <property type="component" value="Unassembled WGS sequence"/>
</dbReference>
<feature type="transmembrane region" description="Helical" evidence="6">
    <location>
        <begin position="392"/>
        <end position="410"/>
    </location>
</feature>
<gene>
    <name evidence="8" type="ORF">PRZ48_001299</name>
</gene>
<evidence type="ECO:0000256" key="6">
    <source>
        <dbReference type="SAM" id="Phobius"/>
    </source>
</evidence>
<evidence type="ECO:0000313" key="9">
    <source>
        <dbReference type="Proteomes" id="UP001305779"/>
    </source>
</evidence>
<evidence type="ECO:0000256" key="5">
    <source>
        <dbReference type="SAM" id="MobiDB-lite"/>
    </source>
</evidence>
<evidence type="ECO:0000313" key="8">
    <source>
        <dbReference type="EMBL" id="KAK4507564.1"/>
    </source>
</evidence>
<keyword evidence="3 6" id="KW-1133">Transmembrane helix</keyword>